<dbReference type="GO" id="GO:0043565">
    <property type="term" value="F:sequence-specific DNA binding"/>
    <property type="evidence" value="ECO:0007669"/>
    <property type="project" value="InterPro"/>
</dbReference>
<dbReference type="GO" id="GO:0005634">
    <property type="term" value="C:nucleus"/>
    <property type="evidence" value="ECO:0007669"/>
    <property type="project" value="UniProtKB-SubCell"/>
</dbReference>
<dbReference type="SUPFAM" id="SSF46785">
    <property type="entry name" value="Winged helix' DNA-binding domain"/>
    <property type="match status" value="1"/>
</dbReference>
<dbReference type="InterPro" id="IPR013761">
    <property type="entry name" value="SAM/pointed_sf"/>
</dbReference>
<dbReference type="EMBL" id="CABPRJ010000953">
    <property type="protein sequence ID" value="VVC32118.1"/>
    <property type="molecule type" value="Genomic_DNA"/>
</dbReference>
<gene>
    <name evidence="5" type="ORF">CINCED_3A002808</name>
</gene>
<dbReference type="OrthoDB" id="10067219at2759"/>
<dbReference type="InterPro" id="IPR036388">
    <property type="entry name" value="WH-like_DNA-bd_sf"/>
</dbReference>
<dbReference type="Gene3D" id="1.10.150.50">
    <property type="entry name" value="Transcription Factor, Ets-1"/>
    <property type="match status" value="1"/>
</dbReference>
<reference evidence="5 6" key="1">
    <citation type="submission" date="2019-08" db="EMBL/GenBank/DDBJ databases">
        <authorList>
            <person name="Alioto T."/>
            <person name="Alioto T."/>
            <person name="Gomez Garrido J."/>
        </authorList>
    </citation>
    <scope>NUCLEOTIDE SEQUENCE [LARGE SCALE GENOMIC DNA]</scope>
</reference>
<evidence type="ECO:0000313" key="6">
    <source>
        <dbReference type="Proteomes" id="UP000325440"/>
    </source>
</evidence>
<dbReference type="SUPFAM" id="SSF47769">
    <property type="entry name" value="SAM/Pointed domain"/>
    <property type="match status" value="1"/>
</dbReference>
<comment type="similarity">
    <text evidence="1 3">Belongs to the ETS family.</text>
</comment>
<accession>A0A5E4ML27</accession>
<dbReference type="Proteomes" id="UP000325440">
    <property type="component" value="Unassembled WGS sequence"/>
</dbReference>
<sequence>MELTEWYETVFIIGKRTNCGTFDNGNCKVFDKNGFQWVIDKQFYDKLKLPEDPCKWNQEQVYVWLKWAENMYTLTNINTEQFILNGKQLTSDSFCWNIDGLENKSLNNDFWTHVCLLKTMHIIYIKYNIEECIDIPILLKYKNQIYSNPDFNHHIEIWQFLLNLLTDNEYKNLIEWVDNEGTFKIIKPNTVSIMWGLIKNNWRMNYNKMAAALRYHYGKGIIEKAKGKFIYKFAGDIKTMIGHSPMDIKNIFEQEYN</sequence>
<organism evidence="5 6">
    <name type="scientific">Cinara cedri</name>
    <dbReference type="NCBI Taxonomy" id="506608"/>
    <lineage>
        <taxon>Eukaryota</taxon>
        <taxon>Metazoa</taxon>
        <taxon>Ecdysozoa</taxon>
        <taxon>Arthropoda</taxon>
        <taxon>Hexapoda</taxon>
        <taxon>Insecta</taxon>
        <taxon>Pterygota</taxon>
        <taxon>Neoptera</taxon>
        <taxon>Paraneoptera</taxon>
        <taxon>Hemiptera</taxon>
        <taxon>Sternorrhyncha</taxon>
        <taxon>Aphidomorpha</taxon>
        <taxon>Aphidoidea</taxon>
        <taxon>Aphididae</taxon>
        <taxon>Lachninae</taxon>
        <taxon>Cinara</taxon>
    </lineage>
</organism>
<keyword evidence="3" id="KW-0539">Nucleus</keyword>
<dbReference type="InterPro" id="IPR036390">
    <property type="entry name" value="WH_DNA-bd_sf"/>
</dbReference>
<name>A0A5E4ML27_9HEMI</name>
<dbReference type="InterPro" id="IPR046328">
    <property type="entry name" value="ETS_fam"/>
</dbReference>
<dbReference type="GO" id="GO:0030154">
    <property type="term" value="P:cell differentiation"/>
    <property type="evidence" value="ECO:0007669"/>
    <property type="project" value="TreeGrafter"/>
</dbReference>
<dbReference type="PROSITE" id="PS50061">
    <property type="entry name" value="ETS_DOMAIN_3"/>
    <property type="match status" value="1"/>
</dbReference>
<keyword evidence="2 3" id="KW-0238">DNA-binding</keyword>
<dbReference type="InterPro" id="IPR000418">
    <property type="entry name" value="Ets_dom"/>
</dbReference>
<dbReference type="SMART" id="SM00413">
    <property type="entry name" value="ETS"/>
    <property type="match status" value="1"/>
</dbReference>
<evidence type="ECO:0000256" key="2">
    <source>
        <dbReference type="ARBA" id="ARBA00023125"/>
    </source>
</evidence>
<evidence type="ECO:0000259" key="4">
    <source>
        <dbReference type="PROSITE" id="PS50061"/>
    </source>
</evidence>
<dbReference type="InterPro" id="IPR003118">
    <property type="entry name" value="Pointed_dom"/>
</dbReference>
<dbReference type="GO" id="GO:0000981">
    <property type="term" value="F:DNA-binding transcription factor activity, RNA polymerase II-specific"/>
    <property type="evidence" value="ECO:0007669"/>
    <property type="project" value="TreeGrafter"/>
</dbReference>
<evidence type="ECO:0000256" key="3">
    <source>
        <dbReference type="RuleBase" id="RU004019"/>
    </source>
</evidence>
<dbReference type="Pfam" id="PF02198">
    <property type="entry name" value="SAM_PNT"/>
    <property type="match status" value="1"/>
</dbReference>
<dbReference type="PRINTS" id="PR00454">
    <property type="entry name" value="ETSDOMAIN"/>
</dbReference>
<feature type="domain" description="ETS" evidence="4">
    <location>
        <begin position="155"/>
        <end position="234"/>
    </location>
</feature>
<keyword evidence="6" id="KW-1185">Reference proteome</keyword>
<evidence type="ECO:0000256" key="1">
    <source>
        <dbReference type="ARBA" id="ARBA00005562"/>
    </source>
</evidence>
<comment type="subcellular location">
    <subcellularLocation>
        <location evidence="3">Nucleus</location>
    </subcellularLocation>
</comment>
<dbReference type="PANTHER" id="PTHR11849">
    <property type="entry name" value="ETS"/>
    <property type="match status" value="1"/>
</dbReference>
<dbReference type="AlphaFoldDB" id="A0A5E4ML27"/>
<dbReference type="Gene3D" id="1.10.10.10">
    <property type="entry name" value="Winged helix-like DNA-binding domain superfamily/Winged helix DNA-binding domain"/>
    <property type="match status" value="1"/>
</dbReference>
<proteinExistence type="inferred from homology"/>
<dbReference type="Pfam" id="PF00178">
    <property type="entry name" value="Ets"/>
    <property type="match status" value="1"/>
</dbReference>
<evidence type="ECO:0000313" key="5">
    <source>
        <dbReference type="EMBL" id="VVC32118.1"/>
    </source>
</evidence>
<protein>
    <submittedName>
        <fullName evidence="5">Ets domain,Winged helix-turn-helix DNA-binding domain,Pointed domain,Sterile alpha motif/pointed domain</fullName>
    </submittedName>
</protein>